<dbReference type="AlphaFoldDB" id="I4EKV6"/>
<dbReference type="EMBL" id="CAGS01000424">
    <property type="protein sequence ID" value="CCF85318.1"/>
    <property type="molecule type" value="Genomic_DNA"/>
</dbReference>
<reference evidence="1 2" key="1">
    <citation type="journal article" date="2012" name="ISME J.">
        <title>Nitrification expanded: discovery, physiology and genomics of a nitrite-oxidizing bacterium from the phylum Chloroflexi.</title>
        <authorList>
            <person name="Sorokin D.Y."/>
            <person name="Lucker S."/>
            <person name="Vejmelkova D."/>
            <person name="Kostrikina N.A."/>
            <person name="Kleerebezem R."/>
            <person name="Rijpstra W.I."/>
            <person name="Damste J.S."/>
            <person name="Le Paslier D."/>
            <person name="Muyzer G."/>
            <person name="Wagner M."/>
            <person name="van Loosdrecht M.C."/>
            <person name="Daims H."/>
        </authorList>
    </citation>
    <scope>NUCLEOTIDE SEQUENCE [LARGE SCALE GENOMIC DNA]</scope>
    <source>
        <strain evidence="2">none</strain>
    </source>
</reference>
<sequence length="56" mass="6566">MIVDQDYLLVISLYLFDIIIYQSRKDNILNRKSVYGTPVGIVFRALECPYIAFVHQ</sequence>
<protein>
    <submittedName>
        <fullName evidence="1">Uncharacterized protein</fullName>
    </submittedName>
</protein>
<keyword evidence="2" id="KW-1185">Reference proteome</keyword>
<evidence type="ECO:0000313" key="1">
    <source>
        <dbReference type="EMBL" id="CCF85318.1"/>
    </source>
</evidence>
<name>I4EKV6_9BACT</name>
<accession>I4EKV6</accession>
<dbReference type="Proteomes" id="UP000004221">
    <property type="component" value="Unassembled WGS sequence"/>
</dbReference>
<comment type="caution">
    <text evidence="1">The sequence shown here is derived from an EMBL/GenBank/DDBJ whole genome shotgun (WGS) entry which is preliminary data.</text>
</comment>
<proteinExistence type="predicted"/>
<evidence type="ECO:0000313" key="2">
    <source>
        <dbReference type="Proteomes" id="UP000004221"/>
    </source>
</evidence>
<gene>
    <name evidence="1" type="ORF">NITHO_4800004</name>
</gene>
<organism evidence="1 2">
    <name type="scientific">Nitrolancea hollandica Lb</name>
    <dbReference type="NCBI Taxonomy" id="1129897"/>
    <lineage>
        <taxon>Bacteria</taxon>
        <taxon>Pseudomonadati</taxon>
        <taxon>Thermomicrobiota</taxon>
        <taxon>Thermomicrobia</taxon>
        <taxon>Sphaerobacterales</taxon>
        <taxon>Sphaerobacterineae</taxon>
        <taxon>Sphaerobacteraceae</taxon>
        <taxon>Nitrolancea</taxon>
    </lineage>
</organism>